<organism evidence="6 7">
    <name type="scientific">Desulfatibacillum alkenivorans DSM 16219</name>
    <dbReference type="NCBI Taxonomy" id="1121393"/>
    <lineage>
        <taxon>Bacteria</taxon>
        <taxon>Pseudomonadati</taxon>
        <taxon>Thermodesulfobacteriota</taxon>
        <taxon>Desulfobacteria</taxon>
        <taxon>Desulfobacterales</taxon>
        <taxon>Desulfatibacillaceae</taxon>
        <taxon>Desulfatibacillum</taxon>
    </lineage>
</organism>
<feature type="DNA-binding region" description="H-T-H motif" evidence="4">
    <location>
        <begin position="28"/>
        <end position="47"/>
    </location>
</feature>
<proteinExistence type="predicted"/>
<dbReference type="PANTHER" id="PTHR30055">
    <property type="entry name" value="HTH-TYPE TRANSCRIPTIONAL REGULATOR RUTR"/>
    <property type="match status" value="1"/>
</dbReference>
<evidence type="ECO:0000256" key="3">
    <source>
        <dbReference type="ARBA" id="ARBA00023163"/>
    </source>
</evidence>
<dbReference type="OrthoDB" id="5394806at2"/>
<dbReference type="SUPFAM" id="SSF46689">
    <property type="entry name" value="Homeodomain-like"/>
    <property type="match status" value="2"/>
</dbReference>
<accession>A0A1M6FL20</accession>
<dbReference type="PRINTS" id="PR00455">
    <property type="entry name" value="HTHTETR"/>
</dbReference>
<dbReference type="SUPFAM" id="SSF48498">
    <property type="entry name" value="Tetracyclin repressor-like, C-terminal domain"/>
    <property type="match status" value="2"/>
</dbReference>
<keyword evidence="3" id="KW-0804">Transcription</keyword>
<dbReference type="PANTHER" id="PTHR30055:SF234">
    <property type="entry name" value="HTH-TYPE TRANSCRIPTIONAL REGULATOR BETI"/>
    <property type="match status" value="1"/>
</dbReference>
<dbReference type="PROSITE" id="PS50977">
    <property type="entry name" value="HTH_TETR_2"/>
    <property type="match status" value="2"/>
</dbReference>
<dbReference type="Pfam" id="PF00440">
    <property type="entry name" value="TetR_N"/>
    <property type="match status" value="2"/>
</dbReference>
<dbReference type="RefSeq" id="WP_073473231.1">
    <property type="nucleotide sequence ID" value="NZ_FQZU01000003.1"/>
</dbReference>
<sequence length="395" mass="45080">MTNTENKKKAILQSATRLFSQMGFSQATLSQVAKGAGITTSGIYNYFKSKEEILFAIIENFMTQSLKGLQEHLEGIHGAENKLRKAIWFHCRTYSQGKKEIQIILESRSYPDFYESQAYIALRDYSRVITRVISEGMEQGVFHDLSRAGLLRDMILGAVDHLALDWTINNAPSPLEFADRLFDIIMASVTPQDSDPEEDDKKERKKKLIIDSASRLFAANGYSGTNMLAVAKEAGVAEGTIYEYYQNKENLLISIPRAKLEELLAQMDYEAPERNLRESILSLFRFYYQDRDYSTILILMLRPNRSFYSSESNQSLDRIFSLMERAIVQGQEKGLFSQNVDLSLWRNLLFGAIDHILIPWIIFNREYDLMQIGREVSRLVINALQTHGSQTSAGG</sequence>
<name>A0A1M6FL20_9BACT</name>
<dbReference type="InterPro" id="IPR050109">
    <property type="entry name" value="HTH-type_TetR-like_transc_reg"/>
</dbReference>
<dbReference type="Gene3D" id="1.10.357.10">
    <property type="entry name" value="Tetracycline Repressor, domain 2"/>
    <property type="match status" value="2"/>
</dbReference>
<dbReference type="GO" id="GO:0000976">
    <property type="term" value="F:transcription cis-regulatory region binding"/>
    <property type="evidence" value="ECO:0007669"/>
    <property type="project" value="TreeGrafter"/>
</dbReference>
<reference evidence="7" key="1">
    <citation type="submission" date="2016-11" db="EMBL/GenBank/DDBJ databases">
        <authorList>
            <person name="Varghese N."/>
            <person name="Submissions S."/>
        </authorList>
    </citation>
    <scope>NUCLEOTIDE SEQUENCE [LARGE SCALE GENOMIC DNA]</scope>
    <source>
        <strain evidence="7">DSM 16219</strain>
    </source>
</reference>
<evidence type="ECO:0000259" key="5">
    <source>
        <dbReference type="PROSITE" id="PS50977"/>
    </source>
</evidence>
<feature type="DNA-binding region" description="H-T-H motif" evidence="4">
    <location>
        <begin position="226"/>
        <end position="245"/>
    </location>
</feature>
<feature type="domain" description="HTH tetR-type" evidence="5">
    <location>
        <begin position="203"/>
        <end position="263"/>
    </location>
</feature>
<evidence type="ECO:0000313" key="6">
    <source>
        <dbReference type="EMBL" id="SHI98339.1"/>
    </source>
</evidence>
<evidence type="ECO:0000256" key="2">
    <source>
        <dbReference type="ARBA" id="ARBA00023125"/>
    </source>
</evidence>
<dbReference type="STRING" id="1121393.SAMN02745216_00850"/>
<evidence type="ECO:0000256" key="4">
    <source>
        <dbReference type="PROSITE-ProRule" id="PRU00335"/>
    </source>
</evidence>
<keyword evidence="2 4" id="KW-0238">DNA-binding</keyword>
<keyword evidence="1" id="KW-0805">Transcription regulation</keyword>
<dbReference type="InterPro" id="IPR009057">
    <property type="entry name" value="Homeodomain-like_sf"/>
</dbReference>
<dbReference type="Pfam" id="PF08359">
    <property type="entry name" value="TetR_C_4"/>
    <property type="match status" value="2"/>
</dbReference>
<dbReference type="Gene3D" id="1.10.10.60">
    <property type="entry name" value="Homeodomain-like"/>
    <property type="match status" value="2"/>
</dbReference>
<dbReference type="AlphaFoldDB" id="A0A1M6FL20"/>
<dbReference type="InterPro" id="IPR013570">
    <property type="entry name" value="Tscrpt_reg_YsiA_C"/>
</dbReference>
<protein>
    <submittedName>
        <fullName evidence="6">Transcriptional regulator, TetR family</fullName>
    </submittedName>
</protein>
<evidence type="ECO:0000256" key="1">
    <source>
        <dbReference type="ARBA" id="ARBA00023015"/>
    </source>
</evidence>
<dbReference type="Proteomes" id="UP000183994">
    <property type="component" value="Unassembled WGS sequence"/>
</dbReference>
<keyword evidence="7" id="KW-1185">Reference proteome</keyword>
<dbReference type="InterPro" id="IPR036271">
    <property type="entry name" value="Tet_transcr_reg_TetR-rel_C_sf"/>
</dbReference>
<gene>
    <name evidence="6" type="ORF">SAMN02745216_00850</name>
</gene>
<dbReference type="GO" id="GO:0003700">
    <property type="term" value="F:DNA-binding transcription factor activity"/>
    <property type="evidence" value="ECO:0007669"/>
    <property type="project" value="TreeGrafter"/>
</dbReference>
<evidence type="ECO:0000313" key="7">
    <source>
        <dbReference type="Proteomes" id="UP000183994"/>
    </source>
</evidence>
<dbReference type="EMBL" id="FQZU01000003">
    <property type="protein sequence ID" value="SHI98339.1"/>
    <property type="molecule type" value="Genomic_DNA"/>
</dbReference>
<feature type="domain" description="HTH tetR-type" evidence="5">
    <location>
        <begin position="5"/>
        <end position="65"/>
    </location>
</feature>
<dbReference type="InterPro" id="IPR001647">
    <property type="entry name" value="HTH_TetR"/>
</dbReference>